<organism evidence="1">
    <name type="scientific">Hexamita inflata</name>
    <dbReference type="NCBI Taxonomy" id="28002"/>
    <lineage>
        <taxon>Eukaryota</taxon>
        <taxon>Metamonada</taxon>
        <taxon>Diplomonadida</taxon>
        <taxon>Hexamitidae</taxon>
        <taxon>Hexamitinae</taxon>
        <taxon>Hexamita</taxon>
    </lineage>
</organism>
<gene>
    <name evidence="2" type="ORF">HINF_LOCUS60760</name>
    <name evidence="1" type="ORF">HINF_LOCUS7504</name>
</gene>
<proteinExistence type="predicted"/>
<reference evidence="1" key="1">
    <citation type="submission" date="2023-06" db="EMBL/GenBank/DDBJ databases">
        <authorList>
            <person name="Kurt Z."/>
        </authorList>
    </citation>
    <scope>NUCLEOTIDE SEQUENCE</scope>
</reference>
<accession>A0AA86NIW6</accession>
<dbReference type="EMBL" id="CAXDID020000358">
    <property type="protein sequence ID" value="CAL6081968.1"/>
    <property type="molecule type" value="Genomic_DNA"/>
</dbReference>
<name>A0AA86NIW6_9EUKA</name>
<dbReference type="AlphaFoldDB" id="A0AA86NIW6"/>
<reference evidence="2 3" key="2">
    <citation type="submission" date="2024-07" db="EMBL/GenBank/DDBJ databases">
        <authorList>
            <person name="Akdeniz Z."/>
        </authorList>
    </citation>
    <scope>NUCLEOTIDE SEQUENCE [LARGE SCALE GENOMIC DNA]</scope>
</reference>
<keyword evidence="3" id="KW-1185">Reference proteome</keyword>
<protein>
    <submittedName>
        <fullName evidence="2">Hypothetical_protein</fullName>
    </submittedName>
</protein>
<sequence length="100" mass="11512">MKNIEQVAIQHNLLQSTLQVLESPNLYVQLVNNRLNLIDSDHNIMSYRDYADNVTDNISQSTYIFVHRGMILADINGQLIDAVSQTVLQKSNYEMCMHPF</sequence>
<evidence type="ECO:0000313" key="3">
    <source>
        <dbReference type="Proteomes" id="UP001642409"/>
    </source>
</evidence>
<evidence type="ECO:0000313" key="2">
    <source>
        <dbReference type="EMBL" id="CAL6081968.1"/>
    </source>
</evidence>
<evidence type="ECO:0000313" key="1">
    <source>
        <dbReference type="EMBL" id="CAI9919859.1"/>
    </source>
</evidence>
<dbReference type="Proteomes" id="UP001642409">
    <property type="component" value="Unassembled WGS sequence"/>
</dbReference>
<comment type="caution">
    <text evidence="1">The sequence shown here is derived from an EMBL/GenBank/DDBJ whole genome shotgun (WGS) entry which is preliminary data.</text>
</comment>
<dbReference type="EMBL" id="CATOUU010000187">
    <property type="protein sequence ID" value="CAI9919859.1"/>
    <property type="molecule type" value="Genomic_DNA"/>
</dbReference>